<protein>
    <submittedName>
        <fullName evidence="1">Uncharacterized protein</fullName>
    </submittedName>
</protein>
<evidence type="ECO:0000313" key="1">
    <source>
        <dbReference type="EMBL" id="CAG2059950.1"/>
    </source>
</evidence>
<dbReference type="Proteomes" id="UP001153148">
    <property type="component" value="Unassembled WGS sequence"/>
</dbReference>
<dbReference type="EMBL" id="CAJPIN010011013">
    <property type="protein sequence ID" value="CAG2059950.1"/>
    <property type="molecule type" value="Genomic_DNA"/>
</dbReference>
<evidence type="ECO:0000313" key="2">
    <source>
        <dbReference type="Proteomes" id="UP001153148"/>
    </source>
</evidence>
<organism evidence="1 2">
    <name type="scientific">Timema podura</name>
    <name type="common">Walking stick</name>
    <dbReference type="NCBI Taxonomy" id="61482"/>
    <lineage>
        <taxon>Eukaryota</taxon>
        <taxon>Metazoa</taxon>
        <taxon>Ecdysozoa</taxon>
        <taxon>Arthropoda</taxon>
        <taxon>Hexapoda</taxon>
        <taxon>Insecta</taxon>
        <taxon>Pterygota</taxon>
        <taxon>Neoptera</taxon>
        <taxon>Polyneoptera</taxon>
        <taxon>Phasmatodea</taxon>
        <taxon>Timematodea</taxon>
        <taxon>Timematoidea</taxon>
        <taxon>Timematidae</taxon>
        <taxon>Timema</taxon>
    </lineage>
</organism>
<reference evidence="1" key="1">
    <citation type="submission" date="2021-03" db="EMBL/GenBank/DDBJ databases">
        <authorList>
            <person name="Tran Van P."/>
        </authorList>
    </citation>
    <scope>NUCLEOTIDE SEQUENCE</scope>
</reference>
<comment type="caution">
    <text evidence="1">The sequence shown here is derived from an EMBL/GenBank/DDBJ whole genome shotgun (WGS) entry which is preliminary data.</text>
</comment>
<proteinExistence type="predicted"/>
<sequence length="90" mass="10479">MKRLGRAMSMQQVNMFNVWTSFTNLVWDESCSPRIDHVVSPMDLLSYQTIPLSKHIPKNPVKIDSPPIVRTETGKTLYYGMYIYLKKRVS</sequence>
<keyword evidence="2" id="KW-1185">Reference proteome</keyword>
<gene>
    <name evidence="1" type="ORF">TPAB3V08_LOCUS6908</name>
</gene>
<name>A0ABN7NYJ5_TIMPD</name>
<accession>A0ABN7NYJ5</accession>